<evidence type="ECO:0000313" key="3">
    <source>
        <dbReference type="Proteomes" id="UP001375240"/>
    </source>
</evidence>
<feature type="compositionally biased region" description="Pro residues" evidence="1">
    <location>
        <begin position="439"/>
        <end position="452"/>
    </location>
</feature>
<name>A0AAV9VAP8_9PEZI</name>
<accession>A0AAV9VAP8</accession>
<feature type="compositionally biased region" description="Polar residues" evidence="1">
    <location>
        <begin position="318"/>
        <end position="335"/>
    </location>
</feature>
<feature type="region of interest" description="Disordered" evidence="1">
    <location>
        <begin position="315"/>
        <end position="351"/>
    </location>
</feature>
<feature type="region of interest" description="Disordered" evidence="1">
    <location>
        <begin position="216"/>
        <end position="235"/>
    </location>
</feature>
<protein>
    <submittedName>
        <fullName evidence="2">Uncharacterized protein</fullName>
    </submittedName>
</protein>
<organism evidence="2 3">
    <name type="scientific">Orbilia brochopaga</name>
    <dbReference type="NCBI Taxonomy" id="3140254"/>
    <lineage>
        <taxon>Eukaryota</taxon>
        <taxon>Fungi</taxon>
        <taxon>Dikarya</taxon>
        <taxon>Ascomycota</taxon>
        <taxon>Pezizomycotina</taxon>
        <taxon>Orbiliomycetes</taxon>
        <taxon>Orbiliales</taxon>
        <taxon>Orbiliaceae</taxon>
        <taxon>Orbilia</taxon>
    </lineage>
</organism>
<feature type="region of interest" description="Disordered" evidence="1">
    <location>
        <begin position="385"/>
        <end position="458"/>
    </location>
</feature>
<comment type="caution">
    <text evidence="2">The sequence shown here is derived from an EMBL/GenBank/DDBJ whole genome shotgun (WGS) entry which is preliminary data.</text>
</comment>
<keyword evidence="3" id="KW-1185">Reference proteome</keyword>
<dbReference type="EMBL" id="JAVHNQ010000001">
    <property type="protein sequence ID" value="KAK6359030.1"/>
    <property type="molecule type" value="Genomic_DNA"/>
</dbReference>
<feature type="region of interest" description="Disordered" evidence="1">
    <location>
        <begin position="127"/>
        <end position="189"/>
    </location>
</feature>
<evidence type="ECO:0000256" key="1">
    <source>
        <dbReference type="SAM" id="MobiDB-lite"/>
    </source>
</evidence>
<sequence>MTGKSCRHGTLTNWRCDLCDSFVCSLRKPPQGLDFPELLIPPYLTARTMRPPPLLPMPQESGLPIETLHKMGAWSRDYSYLRTTANRNNGGITPSRTPNRRLGVLRRDFEDRLKILSPLAKMRIVPRDETKEAAAEKSKPSEAPSPVVKQLNIQNPESHADRQDHESDDSDYEDEDDANPEHGQGENNVNQALQEYQMRVEKRRRQEEELHRLQEEKLRRQQEEQEKQEIAAREQAERERRRLLIEQRRQSNARRRLQTQITNQQTPTGKILGKTPRMSLRRIIHTPNSRIPLSTASARTANRRVSTRRVSLRIQPRTPRTQAILNRQNPQNTATKPRKSRNPPLRSVAAQQGIAAARARCLAASSALVQQRKSEREATLKRIEQERQARQQAAREKVEAERRRTAASRQRQQEAFQSIQRRVKLTDQQSPSKVTPRFLQPPKPPARIPRPDPITHTAYPATSRIPRKLWDWQTRRAHKIESIRDLFSLTHLGQSPSRTFTPLALPKHIQINNQFHTLEKEIYLPAVPPVAKDDLLSWKLNSADIDVALRVFRLEDLPSSLEASITQPWADRAVRVVRRLPDHLYYVWRICHNYGYFGWKVPAATPRAFAQARRFGELDREWDEVIAAREVNVQTQLENLGLEERIPLVRIASGYQ</sequence>
<feature type="compositionally biased region" description="Polar residues" evidence="1">
    <location>
        <begin position="416"/>
        <end position="433"/>
    </location>
</feature>
<evidence type="ECO:0000313" key="2">
    <source>
        <dbReference type="EMBL" id="KAK6359030.1"/>
    </source>
</evidence>
<feature type="compositionally biased region" description="Basic and acidic residues" evidence="1">
    <location>
        <begin position="127"/>
        <end position="140"/>
    </location>
</feature>
<proteinExistence type="predicted"/>
<feature type="compositionally biased region" description="Basic and acidic residues" evidence="1">
    <location>
        <begin position="385"/>
        <end position="404"/>
    </location>
</feature>
<dbReference type="Proteomes" id="UP001375240">
    <property type="component" value="Unassembled WGS sequence"/>
</dbReference>
<dbReference type="AlphaFoldDB" id="A0AAV9VAP8"/>
<reference evidence="2 3" key="1">
    <citation type="submission" date="2019-10" db="EMBL/GenBank/DDBJ databases">
        <authorList>
            <person name="Palmer J.M."/>
        </authorList>
    </citation>
    <scope>NUCLEOTIDE SEQUENCE [LARGE SCALE GENOMIC DNA]</scope>
    <source>
        <strain evidence="2 3">TWF696</strain>
    </source>
</reference>
<feature type="compositionally biased region" description="Acidic residues" evidence="1">
    <location>
        <begin position="166"/>
        <end position="178"/>
    </location>
</feature>
<gene>
    <name evidence="2" type="ORF">TWF696_000201</name>
</gene>